<dbReference type="Proteomes" id="UP001307889">
    <property type="component" value="Chromosome 10"/>
</dbReference>
<name>A0ABN7B527_9HEMI</name>
<organism evidence="2 3">
    <name type="scientific">Nesidiocoris tenuis</name>
    <dbReference type="NCBI Taxonomy" id="355587"/>
    <lineage>
        <taxon>Eukaryota</taxon>
        <taxon>Metazoa</taxon>
        <taxon>Ecdysozoa</taxon>
        <taxon>Arthropoda</taxon>
        <taxon>Hexapoda</taxon>
        <taxon>Insecta</taxon>
        <taxon>Pterygota</taxon>
        <taxon>Neoptera</taxon>
        <taxon>Paraneoptera</taxon>
        <taxon>Hemiptera</taxon>
        <taxon>Heteroptera</taxon>
        <taxon>Panheteroptera</taxon>
        <taxon>Cimicomorpha</taxon>
        <taxon>Miridae</taxon>
        <taxon>Dicyphina</taxon>
        <taxon>Nesidiocoris</taxon>
    </lineage>
</organism>
<feature type="compositionally biased region" description="Basic and acidic residues" evidence="1">
    <location>
        <begin position="14"/>
        <end position="34"/>
    </location>
</feature>
<evidence type="ECO:0000313" key="3">
    <source>
        <dbReference type="Proteomes" id="UP001307889"/>
    </source>
</evidence>
<dbReference type="EMBL" id="AP028918">
    <property type="protein sequence ID" value="BES99508.1"/>
    <property type="molecule type" value="Genomic_DNA"/>
</dbReference>
<accession>A0ABN7B527</accession>
<evidence type="ECO:0000313" key="2">
    <source>
        <dbReference type="EMBL" id="BES99508.1"/>
    </source>
</evidence>
<evidence type="ECO:0000256" key="1">
    <source>
        <dbReference type="SAM" id="MobiDB-lite"/>
    </source>
</evidence>
<keyword evidence="3" id="KW-1185">Reference proteome</keyword>
<feature type="region of interest" description="Disordered" evidence="1">
    <location>
        <begin position="1"/>
        <end position="34"/>
    </location>
</feature>
<feature type="compositionally biased region" description="Basic and acidic residues" evidence="1">
    <location>
        <begin position="270"/>
        <end position="286"/>
    </location>
</feature>
<feature type="region of interest" description="Disordered" evidence="1">
    <location>
        <begin position="251"/>
        <end position="314"/>
    </location>
</feature>
<gene>
    <name evidence="2" type="ORF">NTJ_12325</name>
</gene>
<feature type="compositionally biased region" description="Basic and acidic residues" evidence="1">
    <location>
        <begin position="373"/>
        <end position="404"/>
    </location>
</feature>
<feature type="region of interest" description="Disordered" evidence="1">
    <location>
        <begin position="373"/>
        <end position="411"/>
    </location>
</feature>
<reference evidence="2 3" key="1">
    <citation type="submission" date="2023-09" db="EMBL/GenBank/DDBJ databases">
        <title>Nesidiocoris tenuis whole genome shotgun sequence.</title>
        <authorList>
            <person name="Shibata T."/>
            <person name="Shimoda M."/>
            <person name="Kobayashi T."/>
            <person name="Uehara T."/>
        </authorList>
    </citation>
    <scope>NUCLEOTIDE SEQUENCE [LARGE SCALE GENOMIC DNA]</scope>
    <source>
        <strain evidence="2 3">Japan</strain>
    </source>
</reference>
<feature type="compositionally biased region" description="Basic and acidic residues" evidence="1">
    <location>
        <begin position="254"/>
        <end position="263"/>
    </location>
</feature>
<sequence>METEDVGKLLPIEGDCREHPPETNESDHKIKSSTNEKKYRCAECSYASSQRSIILLTKVSLRKRRIMTMELEAEVKLEPVDLWLSNWLPGDDQNVQNVEILPFIKQEEENDLVPDPLAPIKMEDSEPQEEMETDYARNHLPIEGECLEPPPETIESDLRIKSSTNEKKYDIGAGIVPRLVIKNDASSMPSNDEPPWYPAPTTFPDLVSLQKRRIVTMELEAEVKLEPVDLWLSDWQPGDDQNEHDVKILPASIKQEEENDRVPDPLSPIKMDDSETQEKMKAEDAGNHLPIEGDFQGHPPEKTEDDFLHNDSDSQLGSGLIINSYTDEKPFKFNSGKEFTKMELESELWLADWKPGDEQSVHDVEILPASIKQEEENNRVPDPLSLKKIDDTESQDEMKTEDAGKSPWRIEGLADARRRIGGLRTSEAWREGGRSFGI</sequence>
<protein>
    <submittedName>
        <fullName evidence="2">Uncharacterized protein</fullName>
    </submittedName>
</protein>
<feature type="compositionally biased region" description="Basic and acidic residues" evidence="1">
    <location>
        <begin position="299"/>
        <end position="312"/>
    </location>
</feature>
<proteinExistence type="predicted"/>